<reference evidence="3 4" key="1">
    <citation type="submission" date="2019-09" db="EMBL/GenBank/DDBJ databases">
        <title>Bacillus ochoae sp. nov., Paenibacillus whitsoniae sp. nov., Paenibacillus spiritus sp. nov. Isolated from the Mars Exploration Rover during spacecraft assembly.</title>
        <authorList>
            <person name="Seuylemezian A."/>
            <person name="Vaishampayan P."/>
        </authorList>
    </citation>
    <scope>NUCLEOTIDE SEQUENCE [LARGE SCALE GENOMIC DNA]</scope>
    <source>
        <strain evidence="3 4">MER_111</strain>
    </source>
</reference>
<keyword evidence="1" id="KW-0812">Transmembrane</keyword>
<feature type="chain" id="PRO_5023805839" description="Sporulation protein" evidence="2">
    <location>
        <begin position="26"/>
        <end position="313"/>
    </location>
</feature>
<evidence type="ECO:0000313" key="4">
    <source>
        <dbReference type="Proteomes" id="UP000367750"/>
    </source>
</evidence>
<keyword evidence="1" id="KW-1133">Transmembrane helix</keyword>
<proteinExistence type="predicted"/>
<evidence type="ECO:0000313" key="3">
    <source>
        <dbReference type="EMBL" id="KAA9006259.1"/>
    </source>
</evidence>
<feature type="signal peptide" evidence="2">
    <location>
        <begin position="1"/>
        <end position="25"/>
    </location>
</feature>
<comment type="caution">
    <text evidence="3">The sequence shown here is derived from an EMBL/GenBank/DDBJ whole genome shotgun (WGS) entry which is preliminary data.</text>
</comment>
<evidence type="ECO:0000256" key="1">
    <source>
        <dbReference type="SAM" id="Phobius"/>
    </source>
</evidence>
<dbReference type="RefSeq" id="WP_150457090.1">
    <property type="nucleotide sequence ID" value="NZ_VYKK01000005.1"/>
</dbReference>
<keyword evidence="1" id="KW-0472">Membrane</keyword>
<keyword evidence="4" id="KW-1185">Reference proteome</keyword>
<dbReference type="InterPro" id="IPR014231">
    <property type="entry name" value="Spore_YpjB"/>
</dbReference>
<keyword evidence="2" id="KW-0732">Signal</keyword>
<dbReference type="Proteomes" id="UP000367750">
    <property type="component" value="Unassembled WGS sequence"/>
</dbReference>
<dbReference type="Pfam" id="PF09577">
    <property type="entry name" value="Spore_YpjB"/>
    <property type="match status" value="1"/>
</dbReference>
<dbReference type="EMBL" id="VYKK01000005">
    <property type="protein sequence ID" value="KAA9006259.1"/>
    <property type="molecule type" value="Genomic_DNA"/>
</dbReference>
<protein>
    <recommendedName>
        <fullName evidence="5">Sporulation protein</fullName>
    </recommendedName>
</protein>
<dbReference type="AlphaFoldDB" id="A0A5J5GDI7"/>
<sequence>MRRLWVRIMLIAGLVGAAAPPAARAAATGDRMLAGTGEAGFRSFAAASRGPQQTGEAERASAAPAADTILSPKAGALKMDEEAQALYERVLEGDLTKAQAGIDEISRLFLAGSFKGLTSVEGVQAFSGAITDVKDALAAVQIQPDRLEAAAARLRFAADSLAHPRAPLWSQSYKLMAEDLRNLEKSAAAGDGEGWDRAVSSIQSRYSHIRAAVLISRGPSEVNAFESWLRQAANPGNGGERPERAQLLQMVSYGRDALRTLFGKEKDEPALSLPLPERTLGGWGWLAWGFIAAALIYTAWRKYRGGQKAWRPR</sequence>
<feature type="transmembrane region" description="Helical" evidence="1">
    <location>
        <begin position="282"/>
        <end position="300"/>
    </location>
</feature>
<name>A0A5J5GDI7_9BACL</name>
<evidence type="ECO:0000256" key="2">
    <source>
        <dbReference type="SAM" id="SignalP"/>
    </source>
</evidence>
<dbReference type="OrthoDB" id="2464294at2"/>
<accession>A0A5J5GDI7</accession>
<evidence type="ECO:0008006" key="5">
    <source>
        <dbReference type="Google" id="ProtNLM"/>
    </source>
</evidence>
<gene>
    <name evidence="3" type="ORF">F4V43_04675</name>
</gene>
<organism evidence="3 4">
    <name type="scientific">Paenibacillus spiritus</name>
    <dbReference type="NCBI Taxonomy" id="2496557"/>
    <lineage>
        <taxon>Bacteria</taxon>
        <taxon>Bacillati</taxon>
        <taxon>Bacillota</taxon>
        <taxon>Bacilli</taxon>
        <taxon>Bacillales</taxon>
        <taxon>Paenibacillaceae</taxon>
        <taxon>Paenibacillus</taxon>
    </lineage>
</organism>